<keyword evidence="2" id="KW-1185">Reference proteome</keyword>
<dbReference type="Proteomes" id="UP000005408">
    <property type="component" value="Unassembled WGS sequence"/>
</dbReference>
<organism evidence="1 2">
    <name type="scientific">Magallana gigas</name>
    <name type="common">Pacific oyster</name>
    <name type="synonym">Crassostrea gigas</name>
    <dbReference type="NCBI Taxonomy" id="29159"/>
    <lineage>
        <taxon>Eukaryota</taxon>
        <taxon>Metazoa</taxon>
        <taxon>Spiralia</taxon>
        <taxon>Lophotrochozoa</taxon>
        <taxon>Mollusca</taxon>
        <taxon>Bivalvia</taxon>
        <taxon>Autobranchia</taxon>
        <taxon>Pteriomorphia</taxon>
        <taxon>Ostreida</taxon>
        <taxon>Ostreoidea</taxon>
        <taxon>Ostreidae</taxon>
        <taxon>Magallana</taxon>
    </lineage>
</organism>
<reference evidence="1" key="1">
    <citation type="submission" date="2022-08" db="UniProtKB">
        <authorList>
            <consortium name="EnsemblMetazoa"/>
        </authorList>
    </citation>
    <scope>IDENTIFICATION</scope>
    <source>
        <strain evidence="1">05x7-T-G4-1.051#20</strain>
    </source>
</reference>
<name>A0A8W8KY72_MAGGI</name>
<accession>A0A8W8KY72</accession>
<sequence length="314" mass="35552">MKQRVSREEICLYQPVANNYKDGTCTFPTYLMGEWTSAERGSLSITTDSIYNYKVYIPSADPNNPTIDYYNFTCLTKVNANRFTIRSMNFNVLFGTNVFFYICMDIYSVNDQLNYYYHATAVDTLIRENMVGIAEDKSNSYENICTRSYIDPSNFIVLLRKDAVEDDAIQTLCPDALQMVYSNITFTSHSGTTENCVAAQMDGCTNKTMLNFTQGDCTEKTLSDGGIYTCIFSKTVDSQLYFAAWNNDDTLTSSTYRFSCFKITKYMNGTVFLEEKPNFCGNSVNFTAYPSTSSSAELKDITDTCQIILPSTHD</sequence>
<protein>
    <submittedName>
        <fullName evidence="1">Uncharacterized protein</fullName>
    </submittedName>
</protein>
<proteinExistence type="predicted"/>
<dbReference type="AlphaFoldDB" id="A0A8W8KY72"/>
<evidence type="ECO:0000313" key="2">
    <source>
        <dbReference type="Proteomes" id="UP000005408"/>
    </source>
</evidence>
<dbReference type="EnsemblMetazoa" id="G25563.1">
    <property type="protein sequence ID" value="G25563.1:cds"/>
    <property type="gene ID" value="G25563"/>
</dbReference>
<evidence type="ECO:0000313" key="1">
    <source>
        <dbReference type="EnsemblMetazoa" id="G25563.1:cds"/>
    </source>
</evidence>